<dbReference type="AlphaFoldDB" id="A0A2T0SPQ8"/>
<proteinExistence type="predicted"/>
<comment type="caution">
    <text evidence="1">The sequence shown here is derived from an EMBL/GenBank/DDBJ whole genome shotgun (WGS) entry which is preliminary data.</text>
</comment>
<accession>A0A2T0SPQ8</accession>
<dbReference type="EMBL" id="PVTF01000014">
    <property type="protein sequence ID" value="PRY35343.1"/>
    <property type="molecule type" value="Genomic_DNA"/>
</dbReference>
<dbReference type="Proteomes" id="UP000239494">
    <property type="component" value="Unassembled WGS sequence"/>
</dbReference>
<organism evidence="1 2">
    <name type="scientific">Umezawaea tangerina</name>
    <dbReference type="NCBI Taxonomy" id="84725"/>
    <lineage>
        <taxon>Bacteria</taxon>
        <taxon>Bacillati</taxon>
        <taxon>Actinomycetota</taxon>
        <taxon>Actinomycetes</taxon>
        <taxon>Pseudonocardiales</taxon>
        <taxon>Pseudonocardiaceae</taxon>
        <taxon>Umezawaea</taxon>
    </lineage>
</organism>
<sequence>MSGPLFDGRAELAMEDVVDDSRTEAGEAGLNVWHSILGGHIRERTGAYESRMVSEDQGFATVDHDHGSLYGPWLEGTGSQNAPVTVFPGYGSADQATGVLNSGEAEHVAEQVLRRHLPRMN</sequence>
<protein>
    <submittedName>
        <fullName evidence="1">Uncharacterized protein</fullName>
    </submittedName>
</protein>
<name>A0A2T0SPQ8_9PSEU</name>
<gene>
    <name evidence="1" type="ORF">CLV43_114261</name>
</gene>
<keyword evidence="2" id="KW-1185">Reference proteome</keyword>
<dbReference type="RefSeq" id="WP_106193869.1">
    <property type="nucleotide sequence ID" value="NZ_PVTF01000014.1"/>
</dbReference>
<reference evidence="1 2" key="1">
    <citation type="submission" date="2018-03" db="EMBL/GenBank/DDBJ databases">
        <title>Genomic Encyclopedia of Archaeal and Bacterial Type Strains, Phase II (KMG-II): from individual species to whole genera.</title>
        <authorList>
            <person name="Goeker M."/>
        </authorList>
    </citation>
    <scope>NUCLEOTIDE SEQUENCE [LARGE SCALE GENOMIC DNA]</scope>
    <source>
        <strain evidence="1 2">DSM 44720</strain>
    </source>
</reference>
<dbReference type="OrthoDB" id="3536760at2"/>
<evidence type="ECO:0000313" key="1">
    <source>
        <dbReference type="EMBL" id="PRY35343.1"/>
    </source>
</evidence>
<evidence type="ECO:0000313" key="2">
    <source>
        <dbReference type="Proteomes" id="UP000239494"/>
    </source>
</evidence>